<name>A0A2I1M8T0_9FIRM</name>
<feature type="domain" description="Protein kinase" evidence="7">
    <location>
        <begin position="80"/>
        <end position="402"/>
    </location>
</feature>
<dbReference type="InterPro" id="IPR008271">
    <property type="entry name" value="Ser/Thr_kinase_AS"/>
</dbReference>
<dbReference type="GO" id="GO:0004672">
    <property type="term" value="F:protein kinase activity"/>
    <property type="evidence" value="ECO:0007669"/>
    <property type="project" value="InterPro"/>
</dbReference>
<comment type="similarity">
    <text evidence="5">Belongs to the protein kinase superfamily. Ser/Thr protein kinase family. GCN2 subfamily.</text>
</comment>
<evidence type="ECO:0000256" key="4">
    <source>
        <dbReference type="ARBA" id="ARBA00022840"/>
    </source>
</evidence>
<dbReference type="EMBL" id="PKGS01000003">
    <property type="protein sequence ID" value="PKZ16543.1"/>
    <property type="molecule type" value="Genomic_DNA"/>
</dbReference>
<evidence type="ECO:0000313" key="8">
    <source>
        <dbReference type="EMBL" id="PKZ16543.1"/>
    </source>
</evidence>
<accession>A0A2I1M8T0</accession>
<protein>
    <recommendedName>
        <fullName evidence="7">Protein kinase domain-containing protein</fullName>
    </recommendedName>
</protein>
<dbReference type="InterPro" id="IPR017441">
    <property type="entry name" value="Protein_kinase_ATP_BS"/>
</dbReference>
<keyword evidence="1" id="KW-0808">Transferase</keyword>
<organism evidence="8 9">
    <name type="scientific">Anaerococcus octavius</name>
    <dbReference type="NCBI Taxonomy" id="54007"/>
    <lineage>
        <taxon>Bacteria</taxon>
        <taxon>Bacillati</taxon>
        <taxon>Bacillota</taxon>
        <taxon>Tissierellia</taxon>
        <taxon>Tissierellales</taxon>
        <taxon>Peptoniphilaceae</taxon>
        <taxon>Anaerococcus</taxon>
    </lineage>
</organism>
<dbReference type="PROSITE" id="PS00107">
    <property type="entry name" value="PROTEIN_KINASE_ATP"/>
    <property type="match status" value="1"/>
</dbReference>
<evidence type="ECO:0000256" key="3">
    <source>
        <dbReference type="ARBA" id="ARBA00022777"/>
    </source>
</evidence>
<dbReference type="PANTHER" id="PTHR11042">
    <property type="entry name" value="EUKARYOTIC TRANSLATION INITIATION FACTOR 2-ALPHA KINASE EIF2-ALPHA KINASE -RELATED"/>
    <property type="match status" value="1"/>
</dbReference>
<comment type="caution">
    <text evidence="8">The sequence shown here is derived from an EMBL/GenBank/DDBJ whole genome shotgun (WGS) entry which is preliminary data.</text>
</comment>
<dbReference type="InterPro" id="IPR011009">
    <property type="entry name" value="Kinase-like_dom_sf"/>
</dbReference>
<dbReference type="Gene3D" id="1.10.510.10">
    <property type="entry name" value="Transferase(Phosphotransferase) domain 1"/>
    <property type="match status" value="1"/>
</dbReference>
<feature type="binding site" evidence="6">
    <location>
        <position position="112"/>
    </location>
    <ligand>
        <name>ATP</name>
        <dbReference type="ChEBI" id="CHEBI:30616"/>
    </ligand>
</feature>
<sequence length="1371" mass="162041">MYNSYKDYNIFYQLTFTLYKDTLYRIFVDKLLEKVLKMKDFNSQEDFINGLTENIKTNRSSLVGEKFNIISMMGEVKYEVEVNKLIGEGASALVYEVSVDDTYPPIKKMIMKEFYPNYNEDNIVAERNPINRLELYFDAITSKDEQRIKKDRNKFIDAYNKHIRILEMDSFFDSKIVRPYRVEIDNSFLYSLYEVDSATSVDKYYNLDLARIVDILIQTADILIHLHNNDIIYMDLKPANILYDYNNSRVKLFDFDAAIDLNELDQINEFAMPSDKTFIPPEIRFISDISKRKEIFITEEIDLYMLAATFFTLLMARTPTVKENEDMDLLERNLREVLNHKSNKILINQKSEDEIVSLLQDTLSIHRLISVRDFKDRLIGIQDNIRFRDDEEFSAIISASYFLDYHRLYNYITEDKEKKNIDVAIVGNNDVSKIFFSYIFSVANIKDVNLNISFYDRNPKIFYKEMIEENPLLSQTSKIFLNKKLVNDYINPQITDKAYANINFFPLNERIYQSYILILDPSGYNYPRMGDILYNEFKADSKKRIILNYSRNNHKVDIRHEGNIAFYNLDLTSTSTSKNRYFSDKLLDEAFEFYRYHIVSNHGERVDNEMVWSNFIENDFYNLKSSLRVALSIEYYKYMSGIKESDDVAFKFSKEVIYKDSDDGKASLHDMLADYEHHSRNRFMIVQGFKVPTDEQLRSYSYVDQKKYVDYRNKYHPLISNTHSKVLKKGGEDNLSKMSQKIDEIIRQKSIYKEEQVRSRVNNILNNTLWDDNEYLIKLRPLWIELYKLSDSIIENEYYTNNSLNILTYEIEEILNEASPDLKQLSNDYYQIKDDLTLIIKRNKSTDIKAVDYMIIDSIPLVSSKRVKIIYKPFLESDENLWANIIAAIKFYPEKLIFLSDYPVDSNKIYRIENFLKNKRLQKSLKIETITYDKLKDYSKENSIVDLTLNSHADAKREELMGLEFVEYIGSNNWCGNYKALDYYIYNSSLTVEETFFLNNARIIDNDSLVSITRLKKYYPRIWQTYINLSSDDWKNSIEAINASEKYYRLNIDNFPKQDQHSLIEVGDFKFRKNDAGKYNSLKNLLDQLIKEEILIAYQFPKNPGSLKLHSYNDKLSKVIGEFISKNMWEYNLYFNLVKTELAEKNYAYSYSIYSDKLNFSYEYEVDNPKGFAKKFNNIIEAMDKESKLTDTRIFNHIDNKPYAESLEKKVMLNYEYGDAGFREFFSRKDSLLRVYTYFELLKYSEFFDDIKIKVNLRWKAYDDYREDSLAIENVLDLVCTKGFSTIIISTVEGNIKNEDLYEINNDSKQFGMDAKPVLITSNSNDDTSQIKMIAAAAGVYFIDREMIVENNVADYIKNIALGKKDWQNIE</sequence>
<keyword evidence="9" id="KW-1185">Reference proteome</keyword>
<evidence type="ECO:0000259" key="7">
    <source>
        <dbReference type="PROSITE" id="PS50011"/>
    </source>
</evidence>
<dbReference type="Pfam" id="PF00069">
    <property type="entry name" value="Pkinase"/>
    <property type="match status" value="1"/>
</dbReference>
<dbReference type="InterPro" id="IPR000719">
    <property type="entry name" value="Prot_kinase_dom"/>
</dbReference>
<proteinExistence type="inferred from homology"/>
<keyword evidence="4 6" id="KW-0067">ATP-binding</keyword>
<evidence type="ECO:0000256" key="5">
    <source>
        <dbReference type="ARBA" id="ARBA00037982"/>
    </source>
</evidence>
<dbReference type="Proteomes" id="UP000234335">
    <property type="component" value="Unassembled WGS sequence"/>
</dbReference>
<evidence type="ECO:0000313" key="9">
    <source>
        <dbReference type="Proteomes" id="UP000234335"/>
    </source>
</evidence>
<keyword evidence="3" id="KW-0418">Kinase</keyword>
<dbReference type="PROSITE" id="PS00108">
    <property type="entry name" value="PROTEIN_KINASE_ST"/>
    <property type="match status" value="1"/>
</dbReference>
<dbReference type="GO" id="GO:0005737">
    <property type="term" value="C:cytoplasm"/>
    <property type="evidence" value="ECO:0007669"/>
    <property type="project" value="TreeGrafter"/>
</dbReference>
<dbReference type="SUPFAM" id="SSF56112">
    <property type="entry name" value="Protein kinase-like (PK-like)"/>
    <property type="match status" value="1"/>
</dbReference>
<keyword evidence="2 6" id="KW-0547">Nucleotide-binding</keyword>
<evidence type="ECO:0000256" key="2">
    <source>
        <dbReference type="ARBA" id="ARBA00022741"/>
    </source>
</evidence>
<reference evidence="8 9" key="1">
    <citation type="submission" date="2017-12" db="EMBL/GenBank/DDBJ databases">
        <title>Phylogenetic diversity of female urinary microbiome.</title>
        <authorList>
            <person name="Thomas-White K."/>
            <person name="Wolfe A.J."/>
        </authorList>
    </citation>
    <scope>NUCLEOTIDE SEQUENCE [LARGE SCALE GENOMIC DNA]</scope>
    <source>
        <strain evidence="8 9">UMB0119</strain>
    </source>
</reference>
<evidence type="ECO:0000256" key="1">
    <source>
        <dbReference type="ARBA" id="ARBA00022679"/>
    </source>
</evidence>
<dbReference type="InterPro" id="IPR050339">
    <property type="entry name" value="CC_SR_Kinase"/>
</dbReference>
<dbReference type="PROSITE" id="PS50011">
    <property type="entry name" value="PROTEIN_KINASE_DOM"/>
    <property type="match status" value="1"/>
</dbReference>
<gene>
    <name evidence="8" type="ORF">CYJ34_04915</name>
</gene>
<dbReference type="SMART" id="SM00220">
    <property type="entry name" value="S_TKc"/>
    <property type="match status" value="1"/>
</dbReference>
<evidence type="ECO:0000256" key="6">
    <source>
        <dbReference type="PROSITE-ProRule" id="PRU10141"/>
    </source>
</evidence>
<dbReference type="GO" id="GO:0005524">
    <property type="term" value="F:ATP binding"/>
    <property type="evidence" value="ECO:0007669"/>
    <property type="project" value="UniProtKB-UniRule"/>
</dbReference>